<sequence>MGGLYAVRRLGRQVDGLFIGWWQGHASPRVLSKVKLQVIGGIANNEKNRGEAYYMCPNYNGRHGICKWFLWKEQYMTYLSELQSQIQMGGAQVTANTRTEMEEDKIKELCVVLVKLVGVLQRLNMLLTGVIVLIMAPFVVRNFKGGKVSL</sequence>
<dbReference type="Proteomes" id="UP000823388">
    <property type="component" value="Chromosome 5N"/>
</dbReference>
<keyword evidence="3" id="KW-1185">Reference proteome</keyword>
<evidence type="ECO:0000313" key="2">
    <source>
        <dbReference type="EMBL" id="KAG2589089.1"/>
    </source>
</evidence>
<keyword evidence="1" id="KW-0472">Membrane</keyword>
<accession>A0A8T0RXK5</accession>
<reference evidence="2" key="1">
    <citation type="submission" date="2020-05" db="EMBL/GenBank/DDBJ databases">
        <title>WGS assembly of Panicum virgatum.</title>
        <authorList>
            <person name="Lovell J.T."/>
            <person name="Jenkins J."/>
            <person name="Shu S."/>
            <person name="Juenger T.E."/>
            <person name="Schmutz J."/>
        </authorList>
    </citation>
    <scope>NUCLEOTIDE SEQUENCE</scope>
    <source>
        <strain evidence="2">AP13</strain>
    </source>
</reference>
<keyword evidence="1" id="KW-0812">Transmembrane</keyword>
<feature type="transmembrane region" description="Helical" evidence="1">
    <location>
        <begin position="123"/>
        <end position="140"/>
    </location>
</feature>
<proteinExistence type="predicted"/>
<dbReference type="EMBL" id="CM029046">
    <property type="protein sequence ID" value="KAG2589089.1"/>
    <property type="molecule type" value="Genomic_DNA"/>
</dbReference>
<protein>
    <recommendedName>
        <fullName evidence="4">Zinc finger GRF-type domain-containing protein</fullName>
    </recommendedName>
</protein>
<evidence type="ECO:0008006" key="4">
    <source>
        <dbReference type="Google" id="ProtNLM"/>
    </source>
</evidence>
<comment type="caution">
    <text evidence="2">The sequence shown here is derived from an EMBL/GenBank/DDBJ whole genome shotgun (WGS) entry which is preliminary data.</text>
</comment>
<evidence type="ECO:0000313" key="3">
    <source>
        <dbReference type="Proteomes" id="UP000823388"/>
    </source>
</evidence>
<evidence type="ECO:0000256" key="1">
    <source>
        <dbReference type="SAM" id="Phobius"/>
    </source>
</evidence>
<organism evidence="2 3">
    <name type="scientific">Panicum virgatum</name>
    <name type="common">Blackwell switchgrass</name>
    <dbReference type="NCBI Taxonomy" id="38727"/>
    <lineage>
        <taxon>Eukaryota</taxon>
        <taxon>Viridiplantae</taxon>
        <taxon>Streptophyta</taxon>
        <taxon>Embryophyta</taxon>
        <taxon>Tracheophyta</taxon>
        <taxon>Spermatophyta</taxon>
        <taxon>Magnoliopsida</taxon>
        <taxon>Liliopsida</taxon>
        <taxon>Poales</taxon>
        <taxon>Poaceae</taxon>
        <taxon>PACMAD clade</taxon>
        <taxon>Panicoideae</taxon>
        <taxon>Panicodae</taxon>
        <taxon>Paniceae</taxon>
        <taxon>Panicinae</taxon>
        <taxon>Panicum</taxon>
        <taxon>Panicum sect. Hiantes</taxon>
    </lineage>
</organism>
<gene>
    <name evidence="2" type="ORF">PVAP13_5NG256681</name>
</gene>
<keyword evidence="1" id="KW-1133">Transmembrane helix</keyword>
<name>A0A8T0RXK5_PANVG</name>
<dbReference type="AlphaFoldDB" id="A0A8T0RXK5"/>